<reference evidence="7" key="2">
    <citation type="journal article" date="2021" name="PeerJ">
        <title>Extensive microbial diversity within the chicken gut microbiome revealed by metagenomics and culture.</title>
        <authorList>
            <person name="Gilroy R."/>
            <person name="Ravi A."/>
            <person name="Getino M."/>
            <person name="Pursley I."/>
            <person name="Horton D.L."/>
            <person name="Alikhan N.F."/>
            <person name="Baker D."/>
            <person name="Gharbi K."/>
            <person name="Hall N."/>
            <person name="Watson M."/>
            <person name="Adriaenssens E.M."/>
            <person name="Foster-Nyarko E."/>
            <person name="Jarju S."/>
            <person name="Secka A."/>
            <person name="Antonio M."/>
            <person name="Oren A."/>
            <person name="Chaudhuri R.R."/>
            <person name="La Ragione R."/>
            <person name="Hildebrand F."/>
            <person name="Pallen M.J."/>
        </authorList>
    </citation>
    <scope>NUCLEOTIDE SEQUENCE</scope>
    <source>
        <strain evidence="7">3924</strain>
    </source>
</reference>
<dbReference type="InterPro" id="IPR012340">
    <property type="entry name" value="NA-bd_OB-fold"/>
</dbReference>
<evidence type="ECO:0000256" key="1">
    <source>
        <dbReference type="ARBA" id="ARBA00004141"/>
    </source>
</evidence>
<gene>
    <name evidence="7" type="ORF">IAC51_06940</name>
</gene>
<dbReference type="InterPro" id="IPR002810">
    <property type="entry name" value="NfeD-like_C"/>
</dbReference>
<reference evidence="7" key="1">
    <citation type="submission" date="2020-10" db="EMBL/GenBank/DDBJ databases">
        <authorList>
            <person name="Gilroy R."/>
        </authorList>
    </citation>
    <scope>NUCLEOTIDE SEQUENCE</scope>
    <source>
        <strain evidence="7">3924</strain>
    </source>
</reference>
<evidence type="ECO:0000256" key="5">
    <source>
        <dbReference type="SAM" id="Phobius"/>
    </source>
</evidence>
<dbReference type="PANTHER" id="PTHR33507:SF3">
    <property type="entry name" value="INNER MEMBRANE PROTEIN YBBJ"/>
    <property type="match status" value="1"/>
</dbReference>
<dbReference type="Pfam" id="PF01957">
    <property type="entry name" value="NfeD"/>
    <property type="match status" value="1"/>
</dbReference>
<accession>A0A940IF57</accession>
<dbReference type="Proteomes" id="UP000712007">
    <property type="component" value="Unassembled WGS sequence"/>
</dbReference>
<dbReference type="Gene3D" id="2.40.50.140">
    <property type="entry name" value="Nucleic acid-binding proteins"/>
    <property type="match status" value="1"/>
</dbReference>
<feature type="transmembrane region" description="Helical" evidence="5">
    <location>
        <begin position="52"/>
        <end position="73"/>
    </location>
</feature>
<feature type="transmembrane region" description="Helical" evidence="5">
    <location>
        <begin position="29"/>
        <end position="46"/>
    </location>
</feature>
<evidence type="ECO:0000256" key="3">
    <source>
        <dbReference type="ARBA" id="ARBA00022989"/>
    </source>
</evidence>
<sequence length="155" mass="16687">MDIALVVVFMLLGIFFFLLEIFLLPGITVSGLAGVAFVALSVWWAFENIGMTAGWITLAGGLVAFVFAMWAFLKMKVIERVSLTKEIDGVANPLEHISVSVGDKGVTVTRMAPIGMVRINGSDFEAKSDDGLLDRGTEVVVTEANAHQVIVSRAK</sequence>
<proteinExistence type="predicted"/>
<evidence type="ECO:0000259" key="6">
    <source>
        <dbReference type="Pfam" id="PF01957"/>
    </source>
</evidence>
<protein>
    <submittedName>
        <fullName evidence="7">NfeD family protein</fullName>
    </submittedName>
</protein>
<evidence type="ECO:0000256" key="2">
    <source>
        <dbReference type="ARBA" id="ARBA00022692"/>
    </source>
</evidence>
<evidence type="ECO:0000313" key="7">
    <source>
        <dbReference type="EMBL" id="MBO8440369.1"/>
    </source>
</evidence>
<comment type="subcellular location">
    <subcellularLocation>
        <location evidence="1">Membrane</location>
        <topology evidence="1">Multi-pass membrane protein</topology>
    </subcellularLocation>
</comment>
<name>A0A940IF57_9BACT</name>
<dbReference type="SUPFAM" id="SSF141322">
    <property type="entry name" value="NfeD domain-like"/>
    <property type="match status" value="1"/>
</dbReference>
<dbReference type="InterPro" id="IPR052165">
    <property type="entry name" value="Membrane_assoc_protease"/>
</dbReference>
<dbReference type="EMBL" id="JADIMV010000119">
    <property type="protein sequence ID" value="MBO8440369.1"/>
    <property type="molecule type" value="Genomic_DNA"/>
</dbReference>
<keyword evidence="3 5" id="KW-1133">Transmembrane helix</keyword>
<dbReference type="PANTHER" id="PTHR33507">
    <property type="entry name" value="INNER MEMBRANE PROTEIN YBBJ"/>
    <property type="match status" value="1"/>
</dbReference>
<organism evidence="7 8">
    <name type="scientific">Candidatus Aphodosoma intestinipullorum</name>
    <dbReference type="NCBI Taxonomy" id="2840674"/>
    <lineage>
        <taxon>Bacteria</taxon>
        <taxon>Pseudomonadati</taxon>
        <taxon>Bacteroidota</taxon>
        <taxon>Bacteroidia</taxon>
        <taxon>Bacteroidales</taxon>
        <taxon>Candidatus Aphodosoma</taxon>
    </lineage>
</organism>
<feature type="domain" description="NfeD-like C-terminal" evidence="6">
    <location>
        <begin position="101"/>
        <end position="151"/>
    </location>
</feature>
<dbReference type="AlphaFoldDB" id="A0A940IF57"/>
<keyword evidence="4 5" id="KW-0472">Membrane</keyword>
<evidence type="ECO:0000313" key="8">
    <source>
        <dbReference type="Proteomes" id="UP000712007"/>
    </source>
</evidence>
<keyword evidence="2 5" id="KW-0812">Transmembrane</keyword>
<comment type="caution">
    <text evidence="7">The sequence shown here is derived from an EMBL/GenBank/DDBJ whole genome shotgun (WGS) entry which is preliminary data.</text>
</comment>
<dbReference type="GO" id="GO:0005886">
    <property type="term" value="C:plasma membrane"/>
    <property type="evidence" value="ECO:0007669"/>
    <property type="project" value="TreeGrafter"/>
</dbReference>
<evidence type="ECO:0000256" key="4">
    <source>
        <dbReference type="ARBA" id="ARBA00023136"/>
    </source>
</evidence>
<feature type="transmembrane region" description="Helical" evidence="5">
    <location>
        <begin position="6"/>
        <end position="24"/>
    </location>
</feature>